<feature type="non-terminal residue" evidence="1">
    <location>
        <position position="1"/>
    </location>
</feature>
<dbReference type="InterPro" id="IPR038765">
    <property type="entry name" value="Papain-like_cys_pep_sf"/>
</dbReference>
<dbReference type="InParanoid" id="G4Z1S2"/>
<organism evidence="1 2">
    <name type="scientific">Phytophthora sojae (strain P6497)</name>
    <name type="common">Soybean stem and root rot agent</name>
    <name type="synonym">Phytophthora megasperma f. sp. glycines</name>
    <dbReference type="NCBI Taxonomy" id="1094619"/>
    <lineage>
        <taxon>Eukaryota</taxon>
        <taxon>Sar</taxon>
        <taxon>Stramenopiles</taxon>
        <taxon>Oomycota</taxon>
        <taxon>Peronosporomycetes</taxon>
        <taxon>Peronosporales</taxon>
        <taxon>Peronosporaceae</taxon>
        <taxon>Phytophthora</taxon>
    </lineage>
</organism>
<dbReference type="Gene3D" id="3.40.395.10">
    <property type="entry name" value="Adenoviral Proteinase, Chain A"/>
    <property type="match status" value="1"/>
</dbReference>
<name>G4Z1S2_PHYSP</name>
<dbReference type="STRING" id="1094619.G4Z1S2"/>
<dbReference type="KEGG" id="psoj:PHYSODRAFT_487481"/>
<dbReference type="SUPFAM" id="SSF54001">
    <property type="entry name" value="Cysteine proteinases"/>
    <property type="match status" value="1"/>
</dbReference>
<dbReference type="RefSeq" id="XP_009521728.1">
    <property type="nucleotide sequence ID" value="XM_009523433.1"/>
</dbReference>
<protein>
    <recommendedName>
        <fullName evidence="3">Ubiquitin-like protease family profile domain-containing protein</fullName>
    </recommendedName>
</protein>
<dbReference type="Proteomes" id="UP000002640">
    <property type="component" value="Unassembled WGS sequence"/>
</dbReference>
<sequence length="300" mass="33433">WDKVSASPELFDEETDSEMLLPDAVGKKHQELAADVAKVLGGACLSSLFRLTGANYSLKLENIVGMVARDRMLNDLIIDFCLRLNCSSLGDCYAMNSFALSLSYTKTPDIRISSMHYVVMPVHLPPIHWGISASRWVRCPVSGKRLASRNPPLQGIIIVRLSYQQDVPSMTPRCAARPIEPPWKMLTTRLAKFIRDWHTATMSLVDHPVEESSVWLEGPKQPDGTSCGVLCIAQAYAILKDSSRFVRAVISRDDVAVMRLRVMWMIIMQPDESTTSNKVAEAVQSTDVELIATITTQRPQ</sequence>
<gene>
    <name evidence="1" type="ORF">PHYSODRAFT_487481</name>
</gene>
<keyword evidence="2" id="KW-1185">Reference proteome</keyword>
<dbReference type="EMBL" id="JH159152">
    <property type="protein sequence ID" value="EGZ26440.1"/>
    <property type="molecule type" value="Genomic_DNA"/>
</dbReference>
<reference evidence="1 2" key="1">
    <citation type="journal article" date="2006" name="Science">
        <title>Phytophthora genome sequences uncover evolutionary origins and mechanisms of pathogenesis.</title>
        <authorList>
            <person name="Tyler B.M."/>
            <person name="Tripathy S."/>
            <person name="Zhang X."/>
            <person name="Dehal P."/>
            <person name="Jiang R.H."/>
            <person name="Aerts A."/>
            <person name="Arredondo F.D."/>
            <person name="Baxter L."/>
            <person name="Bensasson D."/>
            <person name="Beynon J.L."/>
            <person name="Chapman J."/>
            <person name="Damasceno C.M."/>
            <person name="Dorrance A.E."/>
            <person name="Dou D."/>
            <person name="Dickerman A.W."/>
            <person name="Dubchak I.L."/>
            <person name="Garbelotto M."/>
            <person name="Gijzen M."/>
            <person name="Gordon S.G."/>
            <person name="Govers F."/>
            <person name="Grunwald N.J."/>
            <person name="Huang W."/>
            <person name="Ivors K.L."/>
            <person name="Jones R.W."/>
            <person name="Kamoun S."/>
            <person name="Krampis K."/>
            <person name="Lamour K.H."/>
            <person name="Lee M.K."/>
            <person name="McDonald W.H."/>
            <person name="Medina M."/>
            <person name="Meijer H.J."/>
            <person name="Nordberg E.K."/>
            <person name="Maclean D.J."/>
            <person name="Ospina-Giraldo M.D."/>
            <person name="Morris P.F."/>
            <person name="Phuntumart V."/>
            <person name="Putnam N.H."/>
            <person name="Rash S."/>
            <person name="Rose J.K."/>
            <person name="Sakihama Y."/>
            <person name="Salamov A.A."/>
            <person name="Savidor A."/>
            <person name="Scheuring C.F."/>
            <person name="Smith B.M."/>
            <person name="Sobral B.W."/>
            <person name="Terry A."/>
            <person name="Torto-Alalibo T.A."/>
            <person name="Win J."/>
            <person name="Xu Z."/>
            <person name="Zhang H."/>
            <person name="Grigoriev I.V."/>
            <person name="Rokhsar D.S."/>
            <person name="Boore J.L."/>
        </authorList>
    </citation>
    <scope>NUCLEOTIDE SEQUENCE [LARGE SCALE GENOMIC DNA]</scope>
    <source>
        <strain evidence="1 2">P6497</strain>
    </source>
</reference>
<evidence type="ECO:0008006" key="3">
    <source>
        <dbReference type="Google" id="ProtNLM"/>
    </source>
</evidence>
<accession>G4Z1S2</accession>
<evidence type="ECO:0000313" key="1">
    <source>
        <dbReference type="EMBL" id="EGZ26440.1"/>
    </source>
</evidence>
<proteinExistence type="predicted"/>
<dbReference type="AlphaFoldDB" id="G4Z1S2"/>
<dbReference type="GeneID" id="20656160"/>
<evidence type="ECO:0000313" key="2">
    <source>
        <dbReference type="Proteomes" id="UP000002640"/>
    </source>
</evidence>